<keyword evidence="3" id="KW-1003">Cell membrane</keyword>
<keyword evidence="12" id="KW-0393">Immunoglobulin domain</keyword>
<keyword evidence="6" id="KW-0677">Repeat</keyword>
<dbReference type="GeneID" id="103601657"/>
<comment type="subcellular location">
    <subcellularLocation>
        <location evidence="1">Cell membrane</location>
        <topology evidence="1">Single-pass type I membrane protein</topology>
    </subcellularLocation>
</comment>
<evidence type="ECO:0000256" key="10">
    <source>
        <dbReference type="ARBA" id="ARBA00023170"/>
    </source>
</evidence>
<dbReference type="InterPro" id="IPR050412">
    <property type="entry name" value="Ig-like_Receptors_ImmuneReg"/>
</dbReference>
<evidence type="ECO:0000256" key="13">
    <source>
        <dbReference type="ARBA" id="ARBA00040484"/>
    </source>
</evidence>
<evidence type="ECO:0000256" key="14">
    <source>
        <dbReference type="ARBA" id="ARBA00041225"/>
    </source>
</evidence>
<dbReference type="InterPro" id="IPR003599">
    <property type="entry name" value="Ig_sub"/>
</dbReference>
<sequence>MPSVLTALLCLGLCLNQRISTLKQSFSKPVIWAIPNFMIPKGKPVDIWCQGTHEAVEYRLYFEGSLSDLKIPKAPGLMNKVKFLIPSMTSRTAGQYSCLYRSGELWSKLSDPLDLVVTGMYDTPTLSVHPRPEVISGENVTFYCRLETATSKFFLLKEGRPSRTQHRHGNIQAEFPMGPVTTAHRGTYRCFGSYNNHAWSFPSEPLKLLVTGDIGNTSLVPTDPTSSPDSWDSYFLTTEAGFQKDLALWDHTAQNLFRIGLAFLVLVAIAWLLIIDWLSRKRTQEGASRASQWEFRRRLRTQRPIEQ</sequence>
<dbReference type="CDD" id="cd05711">
    <property type="entry name" value="IgC2_D2_LILR_KIR_like"/>
    <property type="match status" value="1"/>
</dbReference>
<evidence type="ECO:0000256" key="16">
    <source>
        <dbReference type="SAM" id="SignalP"/>
    </source>
</evidence>
<evidence type="ECO:0000259" key="17">
    <source>
        <dbReference type="SMART" id="SM00409"/>
    </source>
</evidence>
<dbReference type="PANTHER" id="PTHR11738:SF14">
    <property type="entry name" value="NATURAL CYTOTOXICITY TRIGGERING RECEPTOR 1"/>
    <property type="match status" value="1"/>
</dbReference>
<evidence type="ECO:0000256" key="12">
    <source>
        <dbReference type="ARBA" id="ARBA00023319"/>
    </source>
</evidence>
<name>A0ABM0RUK9_GALVR</name>
<keyword evidence="5 16" id="KW-0732">Signal</keyword>
<comment type="similarity">
    <text evidence="2">Belongs to the natural cytotoxicity receptor (NCR) family.</text>
</comment>
<evidence type="ECO:0000256" key="5">
    <source>
        <dbReference type="ARBA" id="ARBA00022729"/>
    </source>
</evidence>
<keyword evidence="18" id="KW-1185">Reference proteome</keyword>
<evidence type="ECO:0000313" key="19">
    <source>
        <dbReference type="RefSeq" id="XP_008584300.1"/>
    </source>
</evidence>
<evidence type="ECO:0000256" key="8">
    <source>
        <dbReference type="ARBA" id="ARBA00023136"/>
    </source>
</evidence>
<feature type="domain" description="Immunoglobulin" evidence="17">
    <location>
        <begin position="34"/>
        <end position="118"/>
    </location>
</feature>
<dbReference type="PANTHER" id="PTHR11738">
    <property type="entry name" value="MHC CLASS I NK CELL RECEPTOR"/>
    <property type="match status" value="1"/>
</dbReference>
<dbReference type="Gene3D" id="2.60.40.10">
    <property type="entry name" value="Immunoglobulins"/>
    <property type="match status" value="2"/>
</dbReference>
<evidence type="ECO:0000313" key="18">
    <source>
        <dbReference type="Proteomes" id="UP000694923"/>
    </source>
</evidence>
<evidence type="ECO:0000256" key="6">
    <source>
        <dbReference type="ARBA" id="ARBA00022737"/>
    </source>
</evidence>
<dbReference type="RefSeq" id="XP_008584300.1">
    <property type="nucleotide sequence ID" value="XM_008586078.1"/>
</dbReference>
<dbReference type="CDD" id="cd05751">
    <property type="entry name" value="IgC2_D1_LILR_KIR_like"/>
    <property type="match status" value="1"/>
</dbReference>
<evidence type="ECO:0000256" key="4">
    <source>
        <dbReference type="ARBA" id="ARBA00022692"/>
    </source>
</evidence>
<dbReference type="Proteomes" id="UP000694923">
    <property type="component" value="Unplaced"/>
</dbReference>
<feature type="signal peptide" evidence="16">
    <location>
        <begin position="1"/>
        <end position="16"/>
    </location>
</feature>
<keyword evidence="9" id="KW-1015">Disulfide bond</keyword>
<feature type="domain" description="Immunoglobulin" evidence="17">
    <location>
        <begin position="129"/>
        <end position="211"/>
    </location>
</feature>
<accession>A0ABM0RUK9</accession>
<evidence type="ECO:0000256" key="9">
    <source>
        <dbReference type="ARBA" id="ARBA00023157"/>
    </source>
</evidence>
<keyword evidence="7 15" id="KW-1133">Transmembrane helix</keyword>
<keyword evidence="10 19" id="KW-0675">Receptor</keyword>
<dbReference type="InterPro" id="IPR013783">
    <property type="entry name" value="Ig-like_fold"/>
</dbReference>
<evidence type="ECO:0000256" key="1">
    <source>
        <dbReference type="ARBA" id="ARBA00004251"/>
    </source>
</evidence>
<dbReference type="SMART" id="SM00409">
    <property type="entry name" value="IG"/>
    <property type="match status" value="2"/>
</dbReference>
<evidence type="ECO:0000256" key="7">
    <source>
        <dbReference type="ARBA" id="ARBA00022989"/>
    </source>
</evidence>
<keyword evidence="8 15" id="KW-0472">Membrane</keyword>
<evidence type="ECO:0000256" key="11">
    <source>
        <dbReference type="ARBA" id="ARBA00023180"/>
    </source>
</evidence>
<dbReference type="InterPro" id="IPR036179">
    <property type="entry name" value="Ig-like_dom_sf"/>
</dbReference>
<proteinExistence type="inferred from homology"/>
<dbReference type="SUPFAM" id="SSF48726">
    <property type="entry name" value="Immunoglobulin"/>
    <property type="match status" value="2"/>
</dbReference>
<keyword evidence="11" id="KW-0325">Glycoprotein</keyword>
<evidence type="ECO:0000256" key="15">
    <source>
        <dbReference type="SAM" id="Phobius"/>
    </source>
</evidence>
<evidence type="ECO:0000256" key="2">
    <source>
        <dbReference type="ARBA" id="ARBA00006531"/>
    </source>
</evidence>
<dbReference type="Pfam" id="PF13895">
    <property type="entry name" value="Ig_2"/>
    <property type="match status" value="1"/>
</dbReference>
<organism evidence="18 19">
    <name type="scientific">Galeopterus variegatus</name>
    <name type="common">Malayan flying lemur</name>
    <name type="synonym">Cynocephalus variegatus</name>
    <dbReference type="NCBI Taxonomy" id="482537"/>
    <lineage>
        <taxon>Eukaryota</taxon>
        <taxon>Metazoa</taxon>
        <taxon>Chordata</taxon>
        <taxon>Craniata</taxon>
        <taxon>Vertebrata</taxon>
        <taxon>Euteleostomi</taxon>
        <taxon>Mammalia</taxon>
        <taxon>Eutheria</taxon>
        <taxon>Euarchontoglires</taxon>
        <taxon>Dermoptera</taxon>
        <taxon>Cynocephalidae</taxon>
        <taxon>Galeopterus</taxon>
    </lineage>
</organism>
<feature type="transmembrane region" description="Helical" evidence="15">
    <location>
        <begin position="256"/>
        <end position="279"/>
    </location>
</feature>
<evidence type="ECO:0000256" key="3">
    <source>
        <dbReference type="ARBA" id="ARBA00022475"/>
    </source>
</evidence>
<reference evidence="19" key="1">
    <citation type="submission" date="2025-08" db="UniProtKB">
        <authorList>
            <consortium name="RefSeq"/>
        </authorList>
    </citation>
    <scope>IDENTIFICATION</scope>
</reference>
<feature type="chain" id="PRO_5047319192" description="Natural cytotoxicity triggering receptor 1" evidence="16">
    <location>
        <begin position="17"/>
        <end position="307"/>
    </location>
</feature>
<gene>
    <name evidence="19" type="primary">NCR1</name>
</gene>
<protein>
    <recommendedName>
        <fullName evidence="13">Natural cytotoxicity triggering receptor 1</fullName>
    </recommendedName>
    <alternativeName>
        <fullName evidence="14">Natural killer cell p46-related protein</fullName>
    </alternativeName>
</protein>
<keyword evidence="4 15" id="KW-0812">Transmembrane</keyword>